<organism evidence="3 4">
    <name type="scientific">Apatococcus fuscideae</name>
    <dbReference type="NCBI Taxonomy" id="2026836"/>
    <lineage>
        <taxon>Eukaryota</taxon>
        <taxon>Viridiplantae</taxon>
        <taxon>Chlorophyta</taxon>
        <taxon>core chlorophytes</taxon>
        <taxon>Trebouxiophyceae</taxon>
        <taxon>Chlorellales</taxon>
        <taxon>Chlorellaceae</taxon>
        <taxon>Apatococcus</taxon>
    </lineage>
</organism>
<dbReference type="GO" id="GO:0005509">
    <property type="term" value="F:calcium ion binding"/>
    <property type="evidence" value="ECO:0007669"/>
    <property type="project" value="InterPro"/>
</dbReference>
<evidence type="ECO:0000313" key="3">
    <source>
        <dbReference type="EMBL" id="KAK9861947.1"/>
    </source>
</evidence>
<evidence type="ECO:0000313" key="4">
    <source>
        <dbReference type="Proteomes" id="UP001485043"/>
    </source>
</evidence>
<dbReference type="InterPro" id="IPR018247">
    <property type="entry name" value="EF_Hand_1_Ca_BS"/>
</dbReference>
<feature type="domain" description="EF-hand" evidence="2">
    <location>
        <begin position="121"/>
        <end position="156"/>
    </location>
</feature>
<protein>
    <recommendedName>
        <fullName evidence="2">EF-hand domain-containing protein</fullName>
    </recommendedName>
</protein>
<dbReference type="Pfam" id="PF13202">
    <property type="entry name" value="EF-hand_5"/>
    <property type="match status" value="1"/>
</dbReference>
<feature type="domain" description="EF-hand" evidence="2">
    <location>
        <begin position="161"/>
        <end position="196"/>
    </location>
</feature>
<gene>
    <name evidence="3" type="ORF">WJX84_002388</name>
</gene>
<dbReference type="EMBL" id="JALJOV010000676">
    <property type="protein sequence ID" value="KAK9861947.1"/>
    <property type="molecule type" value="Genomic_DNA"/>
</dbReference>
<dbReference type="InterPro" id="IPR002048">
    <property type="entry name" value="EF_hand_dom"/>
</dbReference>
<keyword evidence="4" id="KW-1185">Reference proteome</keyword>
<dbReference type="PROSITE" id="PS00018">
    <property type="entry name" value="EF_HAND_1"/>
    <property type="match status" value="2"/>
</dbReference>
<accession>A0AAW1SZW3</accession>
<dbReference type="SUPFAM" id="SSF47473">
    <property type="entry name" value="EF-hand"/>
    <property type="match status" value="1"/>
</dbReference>
<dbReference type="CDD" id="cd00051">
    <property type="entry name" value="EFh"/>
    <property type="match status" value="1"/>
</dbReference>
<proteinExistence type="predicted"/>
<dbReference type="Gene3D" id="1.10.238.10">
    <property type="entry name" value="EF-hand"/>
    <property type="match status" value="1"/>
</dbReference>
<sequence>MFGGVTVSKGTLALHQRPPLPAGLYLAQRKCCRQQRTVSTCGLFGTKAKEEEKAETAQASAPIPQSSPGSFLNKLGPLPLIVVGGVVVWGLIRSGFIWKNVTATKIPQETIKAVDLADSVAGSPKLDELFSKMDLNKDGRIDLKEVAFALKSVNPRASLSAARQSALDVFLLFDKDKNRYLDKEEFSMFMQRFCLLSDATFDVFVEELSTKLSEPAFLDVADKQVAKELEEIMGNNQVAEAIADRKLDGIFTVWDEDRDGSIKFKQLQMRLAKFSVPAASEQRTKSMMYSIPGNDDMDRATFGRFVEDFAKASGVSFADLADYLLVVPLHEFDPAQRS</sequence>
<name>A0AAW1SZW3_9CHLO</name>
<reference evidence="3 4" key="1">
    <citation type="journal article" date="2024" name="Nat. Commun.">
        <title>Phylogenomics reveals the evolutionary origins of lichenization in chlorophyte algae.</title>
        <authorList>
            <person name="Puginier C."/>
            <person name="Libourel C."/>
            <person name="Otte J."/>
            <person name="Skaloud P."/>
            <person name="Haon M."/>
            <person name="Grisel S."/>
            <person name="Petersen M."/>
            <person name="Berrin J.G."/>
            <person name="Delaux P.M."/>
            <person name="Dal Grande F."/>
            <person name="Keller J."/>
        </authorList>
    </citation>
    <scope>NUCLEOTIDE SEQUENCE [LARGE SCALE GENOMIC DNA]</scope>
    <source>
        <strain evidence="3 4">SAG 2523</strain>
    </source>
</reference>
<dbReference type="AlphaFoldDB" id="A0AAW1SZW3"/>
<dbReference type="InterPro" id="IPR011992">
    <property type="entry name" value="EF-hand-dom_pair"/>
</dbReference>
<comment type="caution">
    <text evidence="3">The sequence shown here is derived from an EMBL/GenBank/DDBJ whole genome shotgun (WGS) entry which is preliminary data.</text>
</comment>
<evidence type="ECO:0000256" key="1">
    <source>
        <dbReference type="ARBA" id="ARBA00022837"/>
    </source>
</evidence>
<evidence type="ECO:0000259" key="2">
    <source>
        <dbReference type="PROSITE" id="PS50222"/>
    </source>
</evidence>
<dbReference type="SMART" id="SM00054">
    <property type="entry name" value="EFh"/>
    <property type="match status" value="3"/>
</dbReference>
<keyword evidence="1" id="KW-0106">Calcium</keyword>
<feature type="domain" description="EF-hand" evidence="2">
    <location>
        <begin position="242"/>
        <end position="277"/>
    </location>
</feature>
<dbReference type="Proteomes" id="UP001485043">
    <property type="component" value="Unassembled WGS sequence"/>
</dbReference>
<dbReference type="PROSITE" id="PS50222">
    <property type="entry name" value="EF_HAND_2"/>
    <property type="match status" value="3"/>
</dbReference>